<name>A0A2C5YPN4_9HYPO</name>
<evidence type="ECO:0000256" key="3">
    <source>
        <dbReference type="ARBA" id="ARBA00022679"/>
    </source>
</evidence>
<sequence>MLPTPDTSHVSYERVYEPSEDSFLLIDTLSQPSERLFIQQQCRRHAGPPLVVEVGSGSGVVVAFIHAHAATLWGSQTSILTAAVDISPVACRATAATVAAVAKTHASTALFLGSYVGDLASPLRCGAIDLLICNPPYVPTPALPPRPDGQPGSFCHHDTAQSFEADSYLLELAYAGGRDGMEMTHRLLQALPNILSPQGCAYVLFCTQNKPDQAVKQIEALGPGWTALAVGWSGKTAGWEKLQVLRIWREPSPDN</sequence>
<dbReference type="Gene3D" id="3.40.50.150">
    <property type="entry name" value="Vaccinia Virus protein VP39"/>
    <property type="match status" value="1"/>
</dbReference>
<evidence type="ECO:0000313" key="6">
    <source>
        <dbReference type="Proteomes" id="UP000224854"/>
    </source>
</evidence>
<accession>A0A2C5YPN4</accession>
<comment type="caution">
    <text evidence="5">The sequence shown here is derived from an EMBL/GenBank/DDBJ whole genome shotgun (WGS) entry which is preliminary data.</text>
</comment>
<evidence type="ECO:0008006" key="7">
    <source>
        <dbReference type="Google" id="ProtNLM"/>
    </source>
</evidence>
<dbReference type="GO" id="GO:0008276">
    <property type="term" value="F:protein methyltransferase activity"/>
    <property type="evidence" value="ECO:0007669"/>
    <property type="project" value="TreeGrafter"/>
</dbReference>
<evidence type="ECO:0000256" key="4">
    <source>
        <dbReference type="ARBA" id="ARBA00022691"/>
    </source>
</evidence>
<evidence type="ECO:0000256" key="2">
    <source>
        <dbReference type="ARBA" id="ARBA00022603"/>
    </source>
</evidence>
<dbReference type="GO" id="GO:0008757">
    <property type="term" value="F:S-adenosylmethionine-dependent methyltransferase activity"/>
    <property type="evidence" value="ECO:0007669"/>
    <property type="project" value="TreeGrafter"/>
</dbReference>
<organism evidence="5 6">
    <name type="scientific">Ophiocordyceps australis</name>
    <dbReference type="NCBI Taxonomy" id="1399860"/>
    <lineage>
        <taxon>Eukaryota</taxon>
        <taxon>Fungi</taxon>
        <taxon>Dikarya</taxon>
        <taxon>Ascomycota</taxon>
        <taxon>Pezizomycotina</taxon>
        <taxon>Sordariomycetes</taxon>
        <taxon>Hypocreomycetidae</taxon>
        <taxon>Hypocreales</taxon>
        <taxon>Ophiocordycipitaceae</taxon>
        <taxon>Ophiocordyceps</taxon>
    </lineage>
</organism>
<dbReference type="EMBL" id="NJEU01000901">
    <property type="protein sequence ID" value="PHH69686.1"/>
    <property type="molecule type" value="Genomic_DNA"/>
</dbReference>
<dbReference type="AlphaFoldDB" id="A0A2C5YPN4"/>
<dbReference type="Proteomes" id="UP000224854">
    <property type="component" value="Unassembled WGS sequence"/>
</dbReference>
<dbReference type="InterPro" id="IPR029063">
    <property type="entry name" value="SAM-dependent_MTases_sf"/>
</dbReference>
<proteinExistence type="inferred from homology"/>
<dbReference type="SUPFAM" id="SSF53335">
    <property type="entry name" value="S-adenosyl-L-methionine-dependent methyltransferases"/>
    <property type="match status" value="1"/>
</dbReference>
<dbReference type="InterPro" id="IPR052190">
    <property type="entry name" value="Euk-Arch_PrmC-MTase"/>
</dbReference>
<evidence type="ECO:0000256" key="1">
    <source>
        <dbReference type="ARBA" id="ARBA00006149"/>
    </source>
</evidence>
<dbReference type="GO" id="GO:0003676">
    <property type="term" value="F:nucleic acid binding"/>
    <property type="evidence" value="ECO:0007669"/>
    <property type="project" value="InterPro"/>
</dbReference>
<dbReference type="PROSITE" id="PS00092">
    <property type="entry name" value="N6_MTASE"/>
    <property type="match status" value="1"/>
</dbReference>
<dbReference type="GO" id="GO:0032259">
    <property type="term" value="P:methylation"/>
    <property type="evidence" value="ECO:0007669"/>
    <property type="project" value="UniProtKB-KW"/>
</dbReference>
<dbReference type="GO" id="GO:0035657">
    <property type="term" value="C:eRF1 methyltransferase complex"/>
    <property type="evidence" value="ECO:0007669"/>
    <property type="project" value="TreeGrafter"/>
</dbReference>
<gene>
    <name evidence="5" type="ORF">CDD82_7609</name>
</gene>
<dbReference type="OrthoDB" id="406152at2759"/>
<evidence type="ECO:0000313" key="5">
    <source>
        <dbReference type="EMBL" id="PHH69686.1"/>
    </source>
</evidence>
<keyword evidence="6" id="KW-1185">Reference proteome</keyword>
<reference evidence="5 6" key="1">
    <citation type="submission" date="2017-06" db="EMBL/GenBank/DDBJ databases">
        <title>Ant-infecting Ophiocordyceps genomes reveal a high diversity of potential behavioral manipulation genes and a possible major role for enterotoxins.</title>
        <authorList>
            <person name="De Bekker C."/>
            <person name="Evans H.C."/>
            <person name="Brachmann A."/>
            <person name="Hughes D.P."/>
        </authorList>
    </citation>
    <scope>NUCLEOTIDE SEQUENCE [LARGE SCALE GENOMIC DNA]</scope>
    <source>
        <strain evidence="5 6">1348a</strain>
    </source>
</reference>
<keyword evidence="4" id="KW-0949">S-adenosyl-L-methionine</keyword>
<keyword evidence="2" id="KW-0489">Methyltransferase</keyword>
<dbReference type="PANTHER" id="PTHR45875">
    <property type="entry name" value="METHYLTRANSFERASE N6AMT1"/>
    <property type="match status" value="1"/>
</dbReference>
<dbReference type="InterPro" id="IPR002052">
    <property type="entry name" value="DNA_methylase_N6_adenine_CS"/>
</dbReference>
<protein>
    <recommendedName>
        <fullName evidence="7">Methyltransferase small domain-containing protein</fullName>
    </recommendedName>
</protein>
<keyword evidence="3" id="KW-0808">Transferase</keyword>
<comment type="similarity">
    <text evidence="1">Belongs to the eukaryotic/archaeal PrmC-related family.</text>
</comment>
<dbReference type="PANTHER" id="PTHR45875:SF1">
    <property type="entry name" value="METHYLTRANSFERASE N6AMT1"/>
    <property type="match status" value="1"/>
</dbReference>